<name>A0A5C5UMX5_9CORY</name>
<protein>
    <recommendedName>
        <fullName evidence="3">Aminotransferase</fullName>
    </recommendedName>
</protein>
<dbReference type="Proteomes" id="UP000320791">
    <property type="component" value="Unassembled WGS sequence"/>
</dbReference>
<dbReference type="GO" id="GO:0003824">
    <property type="term" value="F:catalytic activity"/>
    <property type="evidence" value="ECO:0007669"/>
    <property type="project" value="InterPro"/>
</dbReference>
<comment type="caution">
    <text evidence="1">The sequence shown here is derived from an EMBL/GenBank/DDBJ whole genome shotgun (WGS) entry which is preliminary data.</text>
</comment>
<dbReference type="AlphaFoldDB" id="A0A5C5UMX5"/>
<accession>A0A5C5UMX5</accession>
<evidence type="ECO:0000313" key="1">
    <source>
        <dbReference type="EMBL" id="TWT26725.1"/>
    </source>
</evidence>
<gene>
    <name evidence="1" type="ORF">FRX94_04850</name>
</gene>
<proteinExistence type="predicted"/>
<evidence type="ECO:0000313" key="2">
    <source>
        <dbReference type="Proteomes" id="UP000320791"/>
    </source>
</evidence>
<dbReference type="InterPro" id="IPR036038">
    <property type="entry name" value="Aminotransferase-like"/>
</dbReference>
<dbReference type="EMBL" id="VOHM01000007">
    <property type="protein sequence ID" value="TWT26725.1"/>
    <property type="molecule type" value="Genomic_DNA"/>
</dbReference>
<dbReference type="Pfam" id="PF01063">
    <property type="entry name" value="Aminotran_4"/>
    <property type="match status" value="1"/>
</dbReference>
<dbReference type="RefSeq" id="WP_146324001.1">
    <property type="nucleotide sequence ID" value="NZ_BAABLR010000007.1"/>
</dbReference>
<dbReference type="OrthoDB" id="4401126at2"/>
<organism evidence="1 2">
    <name type="scientific">Corynebacterium canis</name>
    <dbReference type="NCBI Taxonomy" id="679663"/>
    <lineage>
        <taxon>Bacteria</taxon>
        <taxon>Bacillati</taxon>
        <taxon>Actinomycetota</taxon>
        <taxon>Actinomycetes</taxon>
        <taxon>Mycobacteriales</taxon>
        <taxon>Corynebacteriaceae</taxon>
        <taxon>Corynebacterium</taxon>
    </lineage>
</organism>
<dbReference type="InterPro" id="IPR043132">
    <property type="entry name" value="BCAT-like_C"/>
</dbReference>
<sequence>MRTTSFRLVDGRVRNLNGHFQRLRLDGKQLARVRAELRAAGPGAHYPIVRAAGSSVEVVIRPDRPFKPHIVLDAHAHKDQRLLPTVKGPDLGWLATRRDISRRRGCDEGLLRHAGSIVEGVFTSPVVFHGNTVLWSTHPRALPSTTNGQLLPLLQAHGFTLRPVSGFAMHQLRDGELWLVNAFAGIRKVTAWMEYGALETATSSPTAPDIAEANAWLWEQAEEV</sequence>
<reference evidence="1 2" key="1">
    <citation type="submission" date="2019-08" db="EMBL/GenBank/DDBJ databases">
        <authorList>
            <person name="Lei W."/>
        </authorList>
    </citation>
    <scope>NUCLEOTIDE SEQUENCE [LARGE SCALE GENOMIC DNA]</scope>
    <source>
        <strain evidence="1 2">CCUG 58627</strain>
    </source>
</reference>
<evidence type="ECO:0008006" key="3">
    <source>
        <dbReference type="Google" id="ProtNLM"/>
    </source>
</evidence>
<dbReference type="SUPFAM" id="SSF56752">
    <property type="entry name" value="D-aminoacid aminotransferase-like PLP-dependent enzymes"/>
    <property type="match status" value="1"/>
</dbReference>
<dbReference type="InterPro" id="IPR001544">
    <property type="entry name" value="Aminotrans_IV"/>
</dbReference>
<keyword evidence="2" id="KW-1185">Reference proteome</keyword>
<dbReference type="Gene3D" id="3.20.10.10">
    <property type="entry name" value="D-amino Acid Aminotransferase, subunit A, domain 2"/>
    <property type="match status" value="1"/>
</dbReference>